<dbReference type="GO" id="GO:0042956">
    <property type="term" value="P:maltodextrin transmembrane transport"/>
    <property type="evidence" value="ECO:0007669"/>
    <property type="project" value="TreeGrafter"/>
</dbReference>
<evidence type="ECO:0000313" key="5">
    <source>
        <dbReference type="EMBL" id="NYI07676.1"/>
    </source>
</evidence>
<keyword evidence="5" id="KW-0762">Sugar transport</keyword>
<evidence type="ECO:0000256" key="3">
    <source>
        <dbReference type="ARBA" id="ARBA00022729"/>
    </source>
</evidence>
<dbReference type="AlphaFoldDB" id="A0A852ZZB3"/>
<dbReference type="GO" id="GO:0055052">
    <property type="term" value="C:ATP-binding cassette (ABC) transporter complex, substrate-binding subunit-containing"/>
    <property type="evidence" value="ECO:0007669"/>
    <property type="project" value="TreeGrafter"/>
</dbReference>
<dbReference type="RefSeq" id="WP_179816644.1">
    <property type="nucleotide sequence ID" value="NZ_JACBZD010000002.1"/>
</dbReference>
<dbReference type="Pfam" id="PF13416">
    <property type="entry name" value="SBP_bac_8"/>
    <property type="match status" value="1"/>
</dbReference>
<evidence type="ECO:0000313" key="6">
    <source>
        <dbReference type="Proteomes" id="UP000567795"/>
    </source>
</evidence>
<comment type="caution">
    <text evidence="5">The sequence shown here is derived from an EMBL/GenBank/DDBJ whole genome shotgun (WGS) entry which is preliminary data.</text>
</comment>
<protein>
    <submittedName>
        <fullName evidence="5">Multiple sugar transport system substrate-binding protein</fullName>
    </submittedName>
</protein>
<evidence type="ECO:0000256" key="4">
    <source>
        <dbReference type="SAM" id="SignalP"/>
    </source>
</evidence>
<feature type="chain" id="PRO_5039336758" evidence="4">
    <location>
        <begin position="32"/>
        <end position="417"/>
    </location>
</feature>
<comment type="similarity">
    <text evidence="1">Belongs to the bacterial solute-binding protein 1 family.</text>
</comment>
<proteinExistence type="inferred from homology"/>
<gene>
    <name evidence="5" type="ORF">FHU37_004705</name>
</gene>
<dbReference type="PROSITE" id="PS51257">
    <property type="entry name" value="PROKAR_LIPOPROTEIN"/>
    <property type="match status" value="1"/>
</dbReference>
<organism evidence="5 6">
    <name type="scientific">Allostreptomyces psammosilenae</name>
    <dbReference type="NCBI Taxonomy" id="1892865"/>
    <lineage>
        <taxon>Bacteria</taxon>
        <taxon>Bacillati</taxon>
        <taxon>Actinomycetota</taxon>
        <taxon>Actinomycetes</taxon>
        <taxon>Kitasatosporales</taxon>
        <taxon>Streptomycetaceae</taxon>
        <taxon>Allostreptomyces</taxon>
    </lineage>
</organism>
<evidence type="ECO:0000256" key="1">
    <source>
        <dbReference type="ARBA" id="ARBA00008520"/>
    </source>
</evidence>
<keyword evidence="6" id="KW-1185">Reference proteome</keyword>
<keyword evidence="3 4" id="KW-0732">Signal</keyword>
<dbReference type="Gene3D" id="3.40.190.10">
    <property type="entry name" value="Periplasmic binding protein-like II"/>
    <property type="match status" value="1"/>
</dbReference>
<dbReference type="SUPFAM" id="SSF53850">
    <property type="entry name" value="Periplasmic binding protein-like II"/>
    <property type="match status" value="1"/>
</dbReference>
<name>A0A852ZZB3_9ACTN</name>
<keyword evidence="2" id="KW-0813">Transport</keyword>
<dbReference type="GO" id="GO:0015768">
    <property type="term" value="P:maltose transport"/>
    <property type="evidence" value="ECO:0007669"/>
    <property type="project" value="TreeGrafter"/>
</dbReference>
<accession>A0A852ZZB3</accession>
<dbReference type="Proteomes" id="UP000567795">
    <property type="component" value="Unassembled WGS sequence"/>
</dbReference>
<feature type="signal peptide" evidence="4">
    <location>
        <begin position="1"/>
        <end position="31"/>
    </location>
</feature>
<dbReference type="PANTHER" id="PTHR30061">
    <property type="entry name" value="MALTOSE-BINDING PERIPLASMIC PROTEIN"/>
    <property type="match status" value="1"/>
</dbReference>
<dbReference type="GO" id="GO:1901982">
    <property type="term" value="F:maltose binding"/>
    <property type="evidence" value="ECO:0007669"/>
    <property type="project" value="TreeGrafter"/>
</dbReference>
<evidence type="ECO:0000256" key="2">
    <source>
        <dbReference type="ARBA" id="ARBA00022448"/>
    </source>
</evidence>
<sequence>MRPSLPPPRRARPLRAVGSCAAALMLTTVGGCGFITAETGPNTLTVADYYVDEPGNTALNSLLDTCGARAGVEIQRETMPRAQIVPKLLRDAAARSLPDLVVTDNPDLASLASTGALLPLDDRIDTSAFYESVLAAGSYQDTLYGIAPGINGLALFYDRELFAEAGLEPPTTWDELRETARRLTDGTRYGLALSAVSTEEGTWQFEPFLWGNGGELTDLDAPESVEALTYWNSLFQDGSVSTSALNWSQSDVTEQFIGGHAAMMVNGSWNLSHLATVDGPDYGIVPLPVPEAGGRPASPMGGEVWAVPDHGGGPKQEAALAVLECVLDDDNMYEWAAQRTDVATKPAVAERLVRQIPELAPFVASAPSARARTDVLGTRYPAVSAALNAAMQHVVTGGRTPEEALAAAQREAETADE</sequence>
<dbReference type="InterPro" id="IPR006059">
    <property type="entry name" value="SBP"/>
</dbReference>
<dbReference type="EMBL" id="JACBZD010000002">
    <property type="protein sequence ID" value="NYI07676.1"/>
    <property type="molecule type" value="Genomic_DNA"/>
</dbReference>
<dbReference type="PANTHER" id="PTHR30061:SF50">
    <property type="entry name" value="MALTOSE_MALTODEXTRIN-BINDING PERIPLASMIC PROTEIN"/>
    <property type="match status" value="1"/>
</dbReference>
<reference evidence="5 6" key="1">
    <citation type="submission" date="2020-07" db="EMBL/GenBank/DDBJ databases">
        <title>Sequencing the genomes of 1000 actinobacteria strains.</title>
        <authorList>
            <person name="Klenk H.-P."/>
        </authorList>
    </citation>
    <scope>NUCLEOTIDE SEQUENCE [LARGE SCALE GENOMIC DNA]</scope>
    <source>
        <strain evidence="5 6">DSM 42178</strain>
    </source>
</reference>